<keyword evidence="10" id="KW-0732">Signal</keyword>
<keyword evidence="6" id="KW-1133">Transmembrane helix</keyword>
<dbReference type="AlphaFoldDB" id="A0A8T2N237"/>
<keyword evidence="4" id="KW-0812">Transmembrane</keyword>
<keyword evidence="12" id="KW-1185">Reference proteome</keyword>
<feature type="signal peptide" evidence="10">
    <location>
        <begin position="1"/>
        <end position="24"/>
    </location>
</feature>
<dbReference type="Proteomes" id="UP000824540">
    <property type="component" value="Unassembled WGS sequence"/>
</dbReference>
<dbReference type="PANTHER" id="PTHR14647:SF87">
    <property type="entry name" value="PUTATIVE-RELATED"/>
    <property type="match status" value="1"/>
</dbReference>
<dbReference type="SUPFAM" id="SSF52540">
    <property type="entry name" value="P-loop containing nucleoside triphosphate hydrolases"/>
    <property type="match status" value="1"/>
</dbReference>
<evidence type="ECO:0000313" key="11">
    <source>
        <dbReference type="EMBL" id="KAG9330637.1"/>
    </source>
</evidence>
<dbReference type="OrthoDB" id="514299at2759"/>
<name>A0A8T2N237_9TELE</name>
<evidence type="ECO:0000256" key="6">
    <source>
        <dbReference type="ARBA" id="ARBA00022989"/>
    </source>
</evidence>
<feature type="chain" id="PRO_5035761069" description="Galactose-3-O-sulfotransferase 2" evidence="10">
    <location>
        <begin position="25"/>
        <end position="411"/>
    </location>
</feature>
<keyword evidence="9" id="KW-0325">Glycoprotein</keyword>
<evidence type="ECO:0000313" key="12">
    <source>
        <dbReference type="Proteomes" id="UP000824540"/>
    </source>
</evidence>
<organism evidence="11 12">
    <name type="scientific">Albula glossodonta</name>
    <name type="common">roundjaw bonefish</name>
    <dbReference type="NCBI Taxonomy" id="121402"/>
    <lineage>
        <taxon>Eukaryota</taxon>
        <taxon>Metazoa</taxon>
        <taxon>Chordata</taxon>
        <taxon>Craniata</taxon>
        <taxon>Vertebrata</taxon>
        <taxon>Euteleostomi</taxon>
        <taxon>Actinopterygii</taxon>
        <taxon>Neopterygii</taxon>
        <taxon>Teleostei</taxon>
        <taxon>Albuliformes</taxon>
        <taxon>Albulidae</taxon>
        <taxon>Albula</taxon>
    </lineage>
</organism>
<evidence type="ECO:0000256" key="10">
    <source>
        <dbReference type="SAM" id="SignalP"/>
    </source>
</evidence>
<dbReference type="PANTHER" id="PTHR14647">
    <property type="entry name" value="GALACTOSE-3-O-SULFOTRANSFERASE"/>
    <property type="match status" value="1"/>
</dbReference>
<gene>
    <name evidence="11" type="ORF">JZ751_023537</name>
</gene>
<evidence type="ECO:0000256" key="4">
    <source>
        <dbReference type="ARBA" id="ARBA00022692"/>
    </source>
</evidence>
<evidence type="ECO:0000256" key="9">
    <source>
        <dbReference type="ARBA" id="ARBA00023180"/>
    </source>
</evidence>
<reference evidence="11" key="1">
    <citation type="thesis" date="2021" institute="BYU ScholarsArchive" country="Provo, UT, USA">
        <title>Applications of and Algorithms for Genome Assembly and Genomic Analyses with an Emphasis on Marine Teleosts.</title>
        <authorList>
            <person name="Pickett B.D."/>
        </authorList>
    </citation>
    <scope>NUCLEOTIDE SEQUENCE</scope>
    <source>
        <strain evidence="11">HI-2016</strain>
    </source>
</reference>
<comment type="similarity">
    <text evidence="2">Belongs to the galactose-3-O-sulfotransferase family.</text>
</comment>
<dbReference type="GO" id="GO:0001733">
    <property type="term" value="F:galactosylceramide sulfotransferase activity"/>
    <property type="evidence" value="ECO:0007669"/>
    <property type="project" value="InterPro"/>
</dbReference>
<dbReference type="Gene3D" id="3.40.50.300">
    <property type="entry name" value="P-loop containing nucleotide triphosphate hydrolases"/>
    <property type="match status" value="1"/>
</dbReference>
<dbReference type="GO" id="GO:0000139">
    <property type="term" value="C:Golgi membrane"/>
    <property type="evidence" value="ECO:0007669"/>
    <property type="project" value="UniProtKB-SubCell"/>
</dbReference>
<dbReference type="EMBL" id="JAFBMS010000512">
    <property type="protein sequence ID" value="KAG9330637.1"/>
    <property type="molecule type" value="Genomic_DNA"/>
</dbReference>
<dbReference type="InterPro" id="IPR009729">
    <property type="entry name" value="Gal-3-0_sulfotransfrase"/>
</dbReference>
<sequence>MHPLFLKTLLFGLIMLIILTAVSFLQFEDFTSCYKVTGKTRNTDNVAAPSCSPRRNVMFLKTHKTGSTTVQNMLLRYADSRNLNVAIPKDKKTFEADNLFSAKYVDKYQENVTSFNFITHHLRFNSVELKKVLKAKDTFYFTIIRHPVSQMESAFSFFRRSFAAFKAAKSLEDFLKNANKYYDPASTKGNNELVKNPAWFDFGYDSTGRYSEHEIAKALLEIGKSFDLILITEYFDESMILLKEAMCWDIDDVVTFKHNSRNESDRKNISVDVASRIQDWNSLDWRLYNHFNVTFWAKLEEMFSPARLQVELAILREKRKLLEAQCCEDGLFIARKPGTKGAYFKKFLHMTFQKVRSDLDDELKAKCQKYFMHENEYTKLLYNRQYRKDIPHNSTISESKNLKHGSLSEIV</sequence>
<evidence type="ECO:0000256" key="8">
    <source>
        <dbReference type="ARBA" id="ARBA00023136"/>
    </source>
</evidence>
<evidence type="ECO:0000256" key="7">
    <source>
        <dbReference type="ARBA" id="ARBA00023034"/>
    </source>
</evidence>
<comment type="subcellular location">
    <subcellularLocation>
        <location evidence="1">Golgi apparatus membrane</location>
        <topology evidence="1">Single-pass type II membrane protein</topology>
    </subcellularLocation>
</comment>
<evidence type="ECO:0000256" key="2">
    <source>
        <dbReference type="ARBA" id="ARBA00008124"/>
    </source>
</evidence>
<accession>A0A8T2N237</accession>
<evidence type="ECO:0008006" key="13">
    <source>
        <dbReference type="Google" id="ProtNLM"/>
    </source>
</evidence>
<keyword evidence="3" id="KW-0808">Transferase</keyword>
<keyword evidence="8" id="KW-0472">Membrane</keyword>
<evidence type="ECO:0000256" key="1">
    <source>
        <dbReference type="ARBA" id="ARBA00004323"/>
    </source>
</evidence>
<dbReference type="InterPro" id="IPR027417">
    <property type="entry name" value="P-loop_NTPase"/>
</dbReference>
<dbReference type="Pfam" id="PF06990">
    <property type="entry name" value="Gal-3-0_sulfotr"/>
    <property type="match status" value="1"/>
</dbReference>
<keyword evidence="7" id="KW-0333">Golgi apparatus</keyword>
<protein>
    <recommendedName>
        <fullName evidence="13">Galactose-3-O-sulfotransferase 2</fullName>
    </recommendedName>
</protein>
<dbReference type="GO" id="GO:0009247">
    <property type="term" value="P:glycolipid biosynthetic process"/>
    <property type="evidence" value="ECO:0007669"/>
    <property type="project" value="InterPro"/>
</dbReference>
<proteinExistence type="inferred from homology"/>
<evidence type="ECO:0000256" key="3">
    <source>
        <dbReference type="ARBA" id="ARBA00022679"/>
    </source>
</evidence>
<keyword evidence="5" id="KW-0735">Signal-anchor</keyword>
<comment type="caution">
    <text evidence="11">The sequence shown here is derived from an EMBL/GenBank/DDBJ whole genome shotgun (WGS) entry which is preliminary data.</text>
</comment>
<evidence type="ECO:0000256" key="5">
    <source>
        <dbReference type="ARBA" id="ARBA00022968"/>
    </source>
</evidence>